<sequence length="69" mass="7437">MLLVASIVVQTVGNMADMFANPWAWALNIAGLAGALWLRKTWLIVLAAVAILWPIIVMVPLMAFSFGAP</sequence>
<keyword evidence="1" id="KW-1133">Transmembrane helix</keyword>
<proteinExistence type="predicted"/>
<keyword evidence="3" id="KW-1185">Reference proteome</keyword>
<feature type="transmembrane region" description="Helical" evidence="1">
    <location>
        <begin position="45"/>
        <end position="66"/>
    </location>
</feature>
<organism evidence="2 3">
    <name type="scientific">Corynebacterium freneyi</name>
    <dbReference type="NCBI Taxonomy" id="134034"/>
    <lineage>
        <taxon>Bacteria</taxon>
        <taxon>Bacillati</taxon>
        <taxon>Actinomycetota</taxon>
        <taxon>Actinomycetes</taxon>
        <taxon>Mycobacteriales</taxon>
        <taxon>Corynebacteriaceae</taxon>
        <taxon>Corynebacterium</taxon>
    </lineage>
</organism>
<keyword evidence="1" id="KW-0472">Membrane</keyword>
<evidence type="ECO:0000313" key="2">
    <source>
        <dbReference type="EMBL" id="MBP2332568.1"/>
    </source>
</evidence>
<feature type="transmembrane region" description="Helical" evidence="1">
    <location>
        <begin position="20"/>
        <end position="38"/>
    </location>
</feature>
<protein>
    <submittedName>
        <fullName evidence="2">Uncharacterized protein</fullName>
    </submittedName>
</protein>
<evidence type="ECO:0000256" key="1">
    <source>
        <dbReference type="SAM" id="Phobius"/>
    </source>
</evidence>
<dbReference type="EMBL" id="JAGINY010000001">
    <property type="protein sequence ID" value="MBP2332568.1"/>
    <property type="molecule type" value="Genomic_DNA"/>
</dbReference>
<comment type="caution">
    <text evidence="2">The sequence shown here is derived from an EMBL/GenBank/DDBJ whole genome shotgun (WGS) entry which is preliminary data.</text>
</comment>
<accession>A0ABS4U7D1</accession>
<evidence type="ECO:0000313" key="3">
    <source>
        <dbReference type="Proteomes" id="UP001519305"/>
    </source>
</evidence>
<dbReference type="Proteomes" id="UP001519305">
    <property type="component" value="Unassembled WGS sequence"/>
</dbReference>
<reference evidence="2 3" key="1">
    <citation type="submission" date="2021-03" db="EMBL/GenBank/DDBJ databases">
        <title>Sequencing the genomes of 1000 actinobacteria strains.</title>
        <authorList>
            <person name="Klenk H.-P."/>
        </authorList>
    </citation>
    <scope>NUCLEOTIDE SEQUENCE [LARGE SCALE GENOMIC DNA]</scope>
    <source>
        <strain evidence="2 3">DSM 44506</strain>
    </source>
</reference>
<keyword evidence="1" id="KW-0812">Transmembrane</keyword>
<dbReference type="RefSeq" id="WP_209652968.1">
    <property type="nucleotide sequence ID" value="NZ_CP047357.1"/>
</dbReference>
<name>A0ABS4U7D1_9CORY</name>
<gene>
    <name evidence="2" type="ORF">JOF33_001267</name>
</gene>